<proteinExistence type="predicted"/>
<organism evidence="1 2">
    <name type="scientific">Lophiostoma macrostomum CBS 122681</name>
    <dbReference type="NCBI Taxonomy" id="1314788"/>
    <lineage>
        <taxon>Eukaryota</taxon>
        <taxon>Fungi</taxon>
        <taxon>Dikarya</taxon>
        <taxon>Ascomycota</taxon>
        <taxon>Pezizomycotina</taxon>
        <taxon>Dothideomycetes</taxon>
        <taxon>Pleosporomycetidae</taxon>
        <taxon>Pleosporales</taxon>
        <taxon>Lophiostomataceae</taxon>
        <taxon>Lophiostoma</taxon>
    </lineage>
</organism>
<protein>
    <submittedName>
        <fullName evidence="1">Uncharacterized protein</fullName>
    </submittedName>
</protein>
<gene>
    <name evidence="1" type="ORF">K491DRAFT_689516</name>
</gene>
<reference evidence="1" key="1">
    <citation type="journal article" date="2020" name="Stud. Mycol.">
        <title>101 Dothideomycetes genomes: a test case for predicting lifestyles and emergence of pathogens.</title>
        <authorList>
            <person name="Haridas S."/>
            <person name="Albert R."/>
            <person name="Binder M."/>
            <person name="Bloem J."/>
            <person name="Labutti K."/>
            <person name="Salamov A."/>
            <person name="Andreopoulos B."/>
            <person name="Baker S."/>
            <person name="Barry K."/>
            <person name="Bills G."/>
            <person name="Bluhm B."/>
            <person name="Cannon C."/>
            <person name="Castanera R."/>
            <person name="Culley D."/>
            <person name="Daum C."/>
            <person name="Ezra D."/>
            <person name="Gonzalez J."/>
            <person name="Henrissat B."/>
            <person name="Kuo A."/>
            <person name="Liang C."/>
            <person name="Lipzen A."/>
            <person name="Lutzoni F."/>
            <person name="Magnuson J."/>
            <person name="Mondo S."/>
            <person name="Nolan M."/>
            <person name="Ohm R."/>
            <person name="Pangilinan J."/>
            <person name="Park H.-J."/>
            <person name="Ramirez L."/>
            <person name="Alfaro M."/>
            <person name="Sun H."/>
            <person name="Tritt A."/>
            <person name="Yoshinaga Y."/>
            <person name="Zwiers L.-H."/>
            <person name="Turgeon B."/>
            <person name="Goodwin S."/>
            <person name="Spatafora J."/>
            <person name="Crous P."/>
            <person name="Grigoriev I."/>
        </authorList>
    </citation>
    <scope>NUCLEOTIDE SEQUENCE</scope>
    <source>
        <strain evidence="1">CBS 122681</strain>
    </source>
</reference>
<evidence type="ECO:0000313" key="1">
    <source>
        <dbReference type="EMBL" id="KAF2659151.1"/>
    </source>
</evidence>
<sequence>MTVNAKGDTGNTRREPYVRYRKLILRKIHHMAVSQVRPGPERIPGESDAATARILRDYMAVRISVYELFTRCSQTHEITQINTSPGMLNFSPSRDNATSLVRLAKGQWTMLVTFNAPTRLLRARDTNCRGFISTCHLLSMHTVGSCGCVQPGRK</sequence>
<dbReference type="Proteomes" id="UP000799324">
    <property type="component" value="Unassembled WGS sequence"/>
</dbReference>
<name>A0A6A6TII3_9PLEO</name>
<dbReference type="EMBL" id="MU004309">
    <property type="protein sequence ID" value="KAF2659151.1"/>
    <property type="molecule type" value="Genomic_DNA"/>
</dbReference>
<accession>A0A6A6TII3</accession>
<dbReference type="AlphaFoldDB" id="A0A6A6TII3"/>
<keyword evidence="2" id="KW-1185">Reference proteome</keyword>
<evidence type="ECO:0000313" key="2">
    <source>
        <dbReference type="Proteomes" id="UP000799324"/>
    </source>
</evidence>